<keyword evidence="2" id="KW-0732">Signal</keyword>
<dbReference type="EMBL" id="CP002831">
    <property type="protein sequence ID" value="AFC25744.1"/>
    <property type="molecule type" value="Genomic_DNA"/>
</dbReference>
<dbReference type="Proteomes" id="UP000007519">
    <property type="component" value="Chromosome"/>
</dbReference>
<proteinExistence type="predicted"/>
<organism evidence="4 5">
    <name type="scientific">Saprospira grandis (strain Lewin)</name>
    <dbReference type="NCBI Taxonomy" id="984262"/>
    <lineage>
        <taxon>Bacteria</taxon>
        <taxon>Pseudomonadati</taxon>
        <taxon>Bacteroidota</taxon>
        <taxon>Saprospiria</taxon>
        <taxon>Saprospirales</taxon>
        <taxon>Saprospiraceae</taxon>
        <taxon>Saprospira</taxon>
    </lineage>
</organism>
<reference evidence="4 5" key="1">
    <citation type="journal article" date="2012" name="Stand. Genomic Sci.">
        <title>Complete genome sequencing and analysis of Saprospira grandis str. Lewin, a predatory marine bacterium.</title>
        <authorList>
            <person name="Saw J.H."/>
            <person name="Yuryev A."/>
            <person name="Kanbe M."/>
            <person name="Hou S."/>
            <person name="Young A.G."/>
            <person name="Aizawa S."/>
            <person name="Alam M."/>
        </authorList>
    </citation>
    <scope>NUCLEOTIDE SEQUENCE [LARGE SCALE GENOMIC DNA]</scope>
    <source>
        <strain evidence="4 5">Lewin</strain>
    </source>
</reference>
<dbReference type="InterPro" id="IPR016187">
    <property type="entry name" value="CTDL_fold"/>
</dbReference>
<dbReference type="PANTHER" id="PTHR23150:SF19">
    <property type="entry name" value="FORMYLGLYCINE-GENERATING ENZYME"/>
    <property type="match status" value="1"/>
</dbReference>
<dbReference type="Gene3D" id="3.90.1580.10">
    <property type="entry name" value="paralog of FGE (formylglycine-generating enzyme)"/>
    <property type="match status" value="1"/>
</dbReference>
<sequence length="511" mass="58173">MKKLLLLSLAGLLLATTACKREQRSQSTGWGYNSQEWGGFEKLPNYKGQITGPNLVLIEGGTFNMGQTEEDVMKDYRAAPRRQSLASFYMDETEVTNIDWLEYLYYLRRVYPSMPQVHLQALPDTLAWLDELSYNTPYVENYLRHPAYEDYPVVGVTWLQANEFCKWRSDRVNEMLLIEQGKIDPTSIEGQQGENTFSTGSYLSGIYQAQPGPKPAVNPATGEERAVRFEDGIMLPEYQLPTEAQWEFAALALLGNQSAARDENITDRRIYPWDGTTVRYPQHGRYQGAIVANFKRGRGDYMGMSGALNDNASITAPVRSYVPNDFGLYNMAGNVNEWVRDVYRPTTSLTLEDNNELNSFRGNVFTQVERNSNGTPVGVDSIGRLKYKPLDENEIKDRRNFTKSNVINYGDGDIESRLNYGDSKLNNETKHMYQFGKHSLISDKARVYKGGSWADRAYWLSPGQRRFLDEDKASATIGFRCSMLRVGSPSGNRFKGGNQIKTRKKRTKRKF</sequence>
<gene>
    <name evidence="4" type="primary">gldJ</name>
    <name evidence="4" type="ordered locus">SGRA_3016</name>
</gene>
<dbReference type="PROSITE" id="PS51257">
    <property type="entry name" value="PROKAR_LIPOPROTEIN"/>
    <property type="match status" value="1"/>
</dbReference>
<dbReference type="InterPro" id="IPR051043">
    <property type="entry name" value="Sulfatase_Mod_Factor_Kinase"/>
</dbReference>
<evidence type="ECO:0000256" key="2">
    <source>
        <dbReference type="SAM" id="SignalP"/>
    </source>
</evidence>
<evidence type="ECO:0000259" key="3">
    <source>
        <dbReference type="Pfam" id="PF03781"/>
    </source>
</evidence>
<keyword evidence="5" id="KW-1185">Reference proteome</keyword>
<dbReference type="OrthoDB" id="9768004at2"/>
<feature type="compositionally biased region" description="Basic residues" evidence="1">
    <location>
        <begin position="501"/>
        <end position="511"/>
    </location>
</feature>
<dbReference type="eggNOG" id="COG1262">
    <property type="taxonomic scope" value="Bacteria"/>
</dbReference>
<protein>
    <submittedName>
        <fullName evidence="4">Gliding motility protein GldJ</fullName>
    </submittedName>
</protein>
<dbReference type="InterPro" id="IPR042095">
    <property type="entry name" value="SUMF_sf"/>
</dbReference>
<feature type="region of interest" description="Disordered" evidence="1">
    <location>
        <begin position="490"/>
        <end position="511"/>
    </location>
</feature>
<evidence type="ECO:0000313" key="5">
    <source>
        <dbReference type="Proteomes" id="UP000007519"/>
    </source>
</evidence>
<feature type="signal peptide" evidence="2">
    <location>
        <begin position="1"/>
        <end position="20"/>
    </location>
</feature>
<accession>H6KZG8</accession>
<dbReference type="PANTHER" id="PTHR23150">
    <property type="entry name" value="SULFATASE MODIFYING FACTOR 1, 2"/>
    <property type="match status" value="1"/>
</dbReference>
<dbReference type="SUPFAM" id="SSF56436">
    <property type="entry name" value="C-type lectin-like"/>
    <property type="match status" value="1"/>
</dbReference>
<dbReference type="InterPro" id="IPR005532">
    <property type="entry name" value="SUMF_dom"/>
</dbReference>
<evidence type="ECO:0000256" key="1">
    <source>
        <dbReference type="SAM" id="MobiDB-lite"/>
    </source>
</evidence>
<dbReference type="AlphaFoldDB" id="H6KZG8"/>
<dbReference type="KEGG" id="sgn:SGRA_3016"/>
<name>H6KZG8_SAPGL</name>
<dbReference type="STRING" id="984262.SGRA_3016"/>
<dbReference type="RefSeq" id="WP_015693344.1">
    <property type="nucleotide sequence ID" value="NC_016940.1"/>
</dbReference>
<dbReference type="Pfam" id="PF03781">
    <property type="entry name" value="FGE-sulfatase"/>
    <property type="match status" value="1"/>
</dbReference>
<feature type="chain" id="PRO_5003604508" evidence="2">
    <location>
        <begin position="21"/>
        <end position="511"/>
    </location>
</feature>
<evidence type="ECO:0000313" key="4">
    <source>
        <dbReference type="EMBL" id="AFC25744.1"/>
    </source>
</evidence>
<feature type="domain" description="Sulfatase-modifying factor enzyme-like" evidence="3">
    <location>
        <begin position="53"/>
        <end position="359"/>
    </location>
</feature>
<dbReference type="GO" id="GO:0120147">
    <property type="term" value="F:formylglycine-generating oxidase activity"/>
    <property type="evidence" value="ECO:0007669"/>
    <property type="project" value="TreeGrafter"/>
</dbReference>
<dbReference type="HOGENOM" id="CLU_012431_10_0_10"/>